<dbReference type="PROSITE" id="PS50222">
    <property type="entry name" value="EF_HAND_2"/>
    <property type="match status" value="1"/>
</dbReference>
<dbReference type="Pfam" id="PF00069">
    <property type="entry name" value="Pkinase"/>
    <property type="match status" value="1"/>
</dbReference>
<comment type="catalytic activity">
    <reaction evidence="9">
        <text>L-threonyl-[protein] + ATP = O-phospho-L-threonyl-[protein] + ADP + H(+)</text>
        <dbReference type="Rhea" id="RHEA:46608"/>
        <dbReference type="Rhea" id="RHEA-COMP:11060"/>
        <dbReference type="Rhea" id="RHEA-COMP:11605"/>
        <dbReference type="ChEBI" id="CHEBI:15378"/>
        <dbReference type="ChEBI" id="CHEBI:30013"/>
        <dbReference type="ChEBI" id="CHEBI:30616"/>
        <dbReference type="ChEBI" id="CHEBI:61977"/>
        <dbReference type="ChEBI" id="CHEBI:456216"/>
        <dbReference type="EC" id="2.7.11.1"/>
    </reaction>
</comment>
<evidence type="ECO:0000256" key="5">
    <source>
        <dbReference type="ARBA" id="ARBA00022679"/>
    </source>
</evidence>
<reference evidence="16" key="1">
    <citation type="submission" date="2014-05" db="EMBL/GenBank/DDBJ databases">
        <title>The genome and life-stage specific transcriptomes of Globodera pallida elucidate key aspects of plant parasitism by a cyst nematode.</title>
        <authorList>
            <person name="Cotton J.A."/>
            <person name="Lilley C.J."/>
            <person name="Jones L.M."/>
            <person name="Kikuchi T."/>
            <person name="Reid A.J."/>
            <person name="Thorpe P."/>
            <person name="Tsai I.J."/>
            <person name="Beasley H."/>
            <person name="Blok V."/>
            <person name="Cock P.J.A."/>
            <person name="Van den Akker S.E."/>
            <person name="Holroyd N."/>
            <person name="Hunt M."/>
            <person name="Mantelin S."/>
            <person name="Naghra H."/>
            <person name="Pain A."/>
            <person name="Palomares-Rius J.E."/>
            <person name="Zarowiecki M."/>
            <person name="Berriman M."/>
            <person name="Jones J.T."/>
            <person name="Urwin P.E."/>
        </authorList>
    </citation>
    <scope>NUCLEOTIDE SEQUENCE [LARGE SCALE GENOMIC DNA]</scope>
    <source>
        <strain evidence="16">Lindley</strain>
    </source>
</reference>
<dbReference type="Proteomes" id="UP000050741">
    <property type="component" value="Unassembled WGS sequence"/>
</dbReference>
<dbReference type="InterPro" id="IPR017441">
    <property type="entry name" value="Protein_kinase_ATP_BS"/>
</dbReference>
<evidence type="ECO:0000256" key="8">
    <source>
        <dbReference type="ARBA" id="ARBA00022840"/>
    </source>
</evidence>
<dbReference type="AlphaFoldDB" id="A0A183C907"/>
<sequence length="442" mass="49928">MHSVSVPDKFQCESSQECQEWYNIFRSFDSDNDGCVPVAELKLAVRSSAYQFGLSREEANIGAFGTSAICQIRCLMYHTLEIRNRERLVMVLKCKTNPIKTDYKIGGSVLGVGINGKVVECEHRTNGKKFALKILRDIPKAKREAELHFLASLHANINTYNGIPCLLLVMECMTGGELFTRIQERSGGAFTEREASNIIHSICSAVAHLHQMGIAHRDIKPENLLYSEPGPTGVLKLTDFGFAKRSEDGEKSLVTPLYTPYYSSPEVFSSQKYDKACDVWAIGVISYILLSGYPPFFSTHGLPISPGMKSRIRAGQYNFSGPEWDRVSEAAKDLIRRCLVTDPDERATINQLMQHKWITHYNKNPVTALATQRVLNEQEVNWTDFSEEMENALATMRVGDVHIKQMGDAHNALLEKRRKRTTTEEQYKKTSEEQTLPFADDR</sequence>
<evidence type="ECO:0000256" key="1">
    <source>
        <dbReference type="ARBA" id="ARBA00006692"/>
    </source>
</evidence>
<feature type="compositionally biased region" description="Basic and acidic residues" evidence="13">
    <location>
        <begin position="421"/>
        <end position="432"/>
    </location>
</feature>
<dbReference type="WBParaSite" id="GPLIN_000935400">
    <property type="protein sequence ID" value="GPLIN_000935400"/>
    <property type="gene ID" value="GPLIN_000935400"/>
</dbReference>
<dbReference type="Gene3D" id="1.10.510.10">
    <property type="entry name" value="Transferase(Phosphotransferase) domain 1"/>
    <property type="match status" value="1"/>
</dbReference>
<keyword evidence="7" id="KW-0418">Kinase</keyword>
<evidence type="ECO:0000259" key="15">
    <source>
        <dbReference type="PROSITE" id="PS50222"/>
    </source>
</evidence>
<dbReference type="GO" id="GO:0005524">
    <property type="term" value="F:ATP binding"/>
    <property type="evidence" value="ECO:0007669"/>
    <property type="project" value="UniProtKB-UniRule"/>
</dbReference>
<dbReference type="SUPFAM" id="SSF56112">
    <property type="entry name" value="Protein kinase-like (PK-like)"/>
    <property type="match status" value="1"/>
</dbReference>
<dbReference type="InterPro" id="IPR011992">
    <property type="entry name" value="EF-hand-dom_pair"/>
</dbReference>
<dbReference type="EC" id="2.7.11.1" evidence="2"/>
<evidence type="ECO:0000256" key="11">
    <source>
        <dbReference type="PROSITE-ProRule" id="PRU10141"/>
    </source>
</evidence>
<comment type="similarity">
    <text evidence="1">Belongs to the protein kinase superfamily. CAMK Ser/Thr protein kinase family.</text>
</comment>
<keyword evidence="5" id="KW-0808">Transferase</keyword>
<dbReference type="Gene3D" id="4.10.1170.10">
    <property type="entry name" value="MAP kinase activated protein kinase 2"/>
    <property type="match status" value="1"/>
</dbReference>
<dbReference type="PROSITE" id="PS50011">
    <property type="entry name" value="PROTEIN_KINASE_DOM"/>
    <property type="match status" value="1"/>
</dbReference>
<evidence type="ECO:0000256" key="7">
    <source>
        <dbReference type="ARBA" id="ARBA00022777"/>
    </source>
</evidence>
<dbReference type="InterPro" id="IPR002048">
    <property type="entry name" value="EF_hand_dom"/>
</dbReference>
<evidence type="ECO:0000256" key="6">
    <source>
        <dbReference type="ARBA" id="ARBA00022741"/>
    </source>
</evidence>
<dbReference type="Gene3D" id="3.30.200.20">
    <property type="entry name" value="Phosphorylase Kinase, domain 1"/>
    <property type="match status" value="1"/>
</dbReference>
<dbReference type="SMART" id="SM00220">
    <property type="entry name" value="S_TKc"/>
    <property type="match status" value="1"/>
</dbReference>
<feature type="domain" description="Protein kinase" evidence="14">
    <location>
        <begin position="104"/>
        <end position="358"/>
    </location>
</feature>
<dbReference type="GO" id="GO:0005509">
    <property type="term" value="F:calcium ion binding"/>
    <property type="evidence" value="ECO:0007669"/>
    <property type="project" value="InterPro"/>
</dbReference>
<protein>
    <recommendedName>
        <fullName evidence="2">non-specific serine/threonine protein kinase</fullName>
        <ecNumber evidence="2">2.7.11.1</ecNumber>
    </recommendedName>
</protein>
<dbReference type="GO" id="GO:0019901">
    <property type="term" value="F:protein kinase binding"/>
    <property type="evidence" value="ECO:0007669"/>
    <property type="project" value="UniProtKB-ARBA"/>
</dbReference>
<name>A0A183C907_GLOPA</name>
<dbReference type="GO" id="GO:0004674">
    <property type="term" value="F:protein serine/threonine kinase activity"/>
    <property type="evidence" value="ECO:0007669"/>
    <property type="project" value="UniProtKB-KW"/>
</dbReference>
<dbReference type="PANTHER" id="PTHR24347">
    <property type="entry name" value="SERINE/THREONINE-PROTEIN KINASE"/>
    <property type="match status" value="1"/>
</dbReference>
<keyword evidence="6 11" id="KW-0547">Nucleotide-binding</keyword>
<evidence type="ECO:0000313" key="17">
    <source>
        <dbReference type="WBParaSite" id="GPLIN_000935400"/>
    </source>
</evidence>
<dbReference type="InterPro" id="IPR008271">
    <property type="entry name" value="Ser/Thr_kinase_AS"/>
</dbReference>
<evidence type="ECO:0000256" key="3">
    <source>
        <dbReference type="ARBA" id="ARBA00022527"/>
    </source>
</evidence>
<dbReference type="PROSITE" id="PS00107">
    <property type="entry name" value="PROTEIN_KINASE_ATP"/>
    <property type="match status" value="1"/>
</dbReference>
<comment type="catalytic activity">
    <reaction evidence="10">
        <text>L-seryl-[protein] + ATP = O-phospho-L-seryl-[protein] + ADP + H(+)</text>
        <dbReference type="Rhea" id="RHEA:17989"/>
        <dbReference type="Rhea" id="RHEA-COMP:9863"/>
        <dbReference type="Rhea" id="RHEA-COMP:11604"/>
        <dbReference type="ChEBI" id="CHEBI:15378"/>
        <dbReference type="ChEBI" id="CHEBI:29999"/>
        <dbReference type="ChEBI" id="CHEBI:30616"/>
        <dbReference type="ChEBI" id="CHEBI:83421"/>
        <dbReference type="ChEBI" id="CHEBI:456216"/>
        <dbReference type="EC" id="2.7.11.1"/>
    </reaction>
</comment>
<feature type="binding site" evidence="11">
    <location>
        <position position="133"/>
    </location>
    <ligand>
        <name>ATP</name>
        <dbReference type="ChEBI" id="CHEBI:30616"/>
    </ligand>
</feature>
<accession>A0A183C907</accession>
<evidence type="ECO:0000256" key="4">
    <source>
        <dbReference type="ARBA" id="ARBA00022553"/>
    </source>
</evidence>
<dbReference type="SUPFAM" id="SSF47473">
    <property type="entry name" value="EF-hand"/>
    <property type="match status" value="1"/>
</dbReference>
<evidence type="ECO:0000256" key="2">
    <source>
        <dbReference type="ARBA" id="ARBA00012513"/>
    </source>
</evidence>
<dbReference type="InterPro" id="IPR027442">
    <property type="entry name" value="MAPKAPK_C"/>
</dbReference>
<evidence type="ECO:0000256" key="10">
    <source>
        <dbReference type="ARBA" id="ARBA00048679"/>
    </source>
</evidence>
<dbReference type="Gene3D" id="1.10.238.10">
    <property type="entry name" value="EF-hand"/>
    <property type="match status" value="1"/>
</dbReference>
<evidence type="ECO:0000259" key="14">
    <source>
        <dbReference type="PROSITE" id="PS50011"/>
    </source>
</evidence>
<evidence type="ECO:0000256" key="9">
    <source>
        <dbReference type="ARBA" id="ARBA00047899"/>
    </source>
</evidence>
<feature type="region of interest" description="Disordered" evidence="13">
    <location>
        <begin position="418"/>
        <end position="442"/>
    </location>
</feature>
<proteinExistence type="inferred from homology"/>
<keyword evidence="8 11" id="KW-0067">ATP-binding</keyword>
<keyword evidence="16" id="KW-1185">Reference proteome</keyword>
<dbReference type="InterPro" id="IPR000719">
    <property type="entry name" value="Prot_kinase_dom"/>
</dbReference>
<evidence type="ECO:0000256" key="12">
    <source>
        <dbReference type="RuleBase" id="RU000304"/>
    </source>
</evidence>
<dbReference type="FunFam" id="3.30.200.20:FF:000156">
    <property type="entry name" value="MAP kinase-activated protein kinase 3"/>
    <property type="match status" value="1"/>
</dbReference>
<feature type="domain" description="EF-hand" evidence="15">
    <location>
        <begin position="16"/>
        <end position="51"/>
    </location>
</feature>
<keyword evidence="4" id="KW-0597">Phosphoprotein</keyword>
<dbReference type="PROSITE" id="PS00108">
    <property type="entry name" value="PROTEIN_KINASE_ST"/>
    <property type="match status" value="1"/>
</dbReference>
<organism evidence="16 17">
    <name type="scientific">Globodera pallida</name>
    <name type="common">Potato cyst nematode worm</name>
    <name type="synonym">Heterodera pallida</name>
    <dbReference type="NCBI Taxonomy" id="36090"/>
    <lineage>
        <taxon>Eukaryota</taxon>
        <taxon>Metazoa</taxon>
        <taxon>Ecdysozoa</taxon>
        <taxon>Nematoda</taxon>
        <taxon>Chromadorea</taxon>
        <taxon>Rhabditida</taxon>
        <taxon>Tylenchina</taxon>
        <taxon>Tylenchomorpha</taxon>
        <taxon>Tylenchoidea</taxon>
        <taxon>Heteroderidae</taxon>
        <taxon>Heteroderinae</taxon>
        <taxon>Globodera</taxon>
    </lineage>
</organism>
<evidence type="ECO:0000256" key="13">
    <source>
        <dbReference type="SAM" id="MobiDB-lite"/>
    </source>
</evidence>
<dbReference type="CDD" id="cd14089">
    <property type="entry name" value="STKc_MAPKAPK"/>
    <property type="match status" value="1"/>
</dbReference>
<evidence type="ECO:0000313" key="16">
    <source>
        <dbReference type="Proteomes" id="UP000050741"/>
    </source>
</evidence>
<dbReference type="InterPro" id="IPR011009">
    <property type="entry name" value="Kinase-like_dom_sf"/>
</dbReference>
<keyword evidence="3 12" id="KW-0723">Serine/threonine-protein kinase</keyword>
<dbReference type="GO" id="GO:0035095">
    <property type="term" value="P:behavioral response to nicotine"/>
    <property type="evidence" value="ECO:0007669"/>
    <property type="project" value="UniProtKB-ARBA"/>
</dbReference>
<reference evidence="17" key="2">
    <citation type="submission" date="2016-06" db="UniProtKB">
        <authorList>
            <consortium name="WormBaseParasite"/>
        </authorList>
    </citation>
    <scope>IDENTIFICATION</scope>
</reference>